<dbReference type="OrthoDB" id="1933479at2"/>
<name>A0A2M8Z7Q0_9FIRM</name>
<evidence type="ECO:0008006" key="4">
    <source>
        <dbReference type="Google" id="ProtNLM"/>
    </source>
</evidence>
<feature type="signal peptide" evidence="1">
    <location>
        <begin position="1"/>
        <end position="19"/>
    </location>
</feature>
<keyword evidence="1" id="KW-0732">Signal</keyword>
<comment type="caution">
    <text evidence="2">The sequence shown here is derived from an EMBL/GenBank/DDBJ whole genome shotgun (WGS) entry which is preliminary data.</text>
</comment>
<organism evidence="2 3">
    <name type="scientific">[Clostridium] celerecrescens 18A</name>
    <dbReference type="NCBI Taxonomy" id="1286362"/>
    <lineage>
        <taxon>Bacteria</taxon>
        <taxon>Bacillati</taxon>
        <taxon>Bacillota</taxon>
        <taxon>Clostridia</taxon>
        <taxon>Lachnospirales</taxon>
        <taxon>Lachnospiraceae</taxon>
        <taxon>Lacrimispora</taxon>
    </lineage>
</organism>
<evidence type="ECO:0000313" key="2">
    <source>
        <dbReference type="EMBL" id="PJJ29462.1"/>
    </source>
</evidence>
<reference evidence="2 3" key="1">
    <citation type="submission" date="2017-11" db="EMBL/GenBank/DDBJ databases">
        <title>Understudied soil microbes with underappreciated capabilities: Untangling the Clostridium saccharolyticum group.</title>
        <authorList>
            <person name="Leschine S."/>
        </authorList>
    </citation>
    <scope>NUCLEOTIDE SEQUENCE [LARGE SCALE GENOMIC DNA]</scope>
    <source>
        <strain evidence="2 3">18A</strain>
    </source>
</reference>
<accession>A0A2M8Z7Q0</accession>
<gene>
    <name evidence="2" type="ORF">H171_3004</name>
</gene>
<dbReference type="PROSITE" id="PS51257">
    <property type="entry name" value="PROKAR_LIPOPROTEIN"/>
    <property type="match status" value="1"/>
</dbReference>
<evidence type="ECO:0000313" key="3">
    <source>
        <dbReference type="Proteomes" id="UP000231092"/>
    </source>
</evidence>
<dbReference type="Proteomes" id="UP000231092">
    <property type="component" value="Unassembled WGS sequence"/>
</dbReference>
<protein>
    <recommendedName>
        <fullName evidence="4">Lipoprotein</fullName>
    </recommendedName>
</protein>
<evidence type="ECO:0000256" key="1">
    <source>
        <dbReference type="SAM" id="SignalP"/>
    </source>
</evidence>
<feature type="chain" id="PRO_5038772447" description="Lipoprotein" evidence="1">
    <location>
        <begin position="20"/>
        <end position="209"/>
    </location>
</feature>
<dbReference type="EMBL" id="PGET01000001">
    <property type="protein sequence ID" value="PJJ29462.1"/>
    <property type="molecule type" value="Genomic_DNA"/>
</dbReference>
<dbReference type="RefSeq" id="WP_100305844.1">
    <property type="nucleotide sequence ID" value="NZ_PGET01000001.1"/>
</dbReference>
<sequence>MKKKKAFLAAILAAGMLTGCLGRSGGGTLNTESSRIYVTEEGTLQTATVETYAEQDYYHAEELKAYLEEAVSGYNESHGQGAVTLDSCTMENGNAKMVFHYASGSDLAGFASQYEDKENQVDSITVTRLSDVLEQSESEGVAFVKASDGKPAEKKALSNKGDSFAIVVETPQPVTIQTQGRLLFVSKNAVIKDRYTVQTAQGKNYIIFK</sequence>
<proteinExistence type="predicted"/>
<dbReference type="AlphaFoldDB" id="A0A2M8Z7Q0"/>